<sequence>MAAQILHTVAEIAELWRVSKRFVYDEIHAGNLAAVDLSRSGEQGKLRVPESVADAYWADKFKVQPTQLRIVA</sequence>
<dbReference type="RefSeq" id="WP_260727299.1">
    <property type="nucleotide sequence ID" value="NZ_BAAABS010000033.1"/>
</dbReference>
<reference evidence="2" key="1">
    <citation type="submission" date="2021-04" db="EMBL/GenBank/DDBJ databases">
        <title>Biosynthetic gene clusters of Dactylosporangioum roseum.</title>
        <authorList>
            <person name="Hartkoorn R.C."/>
            <person name="Beaudoing E."/>
            <person name="Hot D."/>
            <person name="Moureu S."/>
        </authorList>
    </citation>
    <scope>NUCLEOTIDE SEQUENCE</scope>
    <source>
        <strain evidence="2">NRRL B-16295</strain>
    </source>
</reference>
<dbReference type="InterPro" id="IPR041657">
    <property type="entry name" value="HTH_17"/>
</dbReference>
<gene>
    <name evidence="2" type="ORF">Drose_06570</name>
</gene>
<organism evidence="2 3">
    <name type="scientific">Dactylosporangium roseum</name>
    <dbReference type="NCBI Taxonomy" id="47989"/>
    <lineage>
        <taxon>Bacteria</taxon>
        <taxon>Bacillati</taxon>
        <taxon>Actinomycetota</taxon>
        <taxon>Actinomycetes</taxon>
        <taxon>Micromonosporales</taxon>
        <taxon>Micromonosporaceae</taxon>
        <taxon>Dactylosporangium</taxon>
    </lineage>
</organism>
<name>A0ABY5Z8Q3_9ACTN</name>
<protein>
    <submittedName>
        <fullName evidence="2">Helix-turn-helix domain-containing protein</fullName>
    </submittedName>
</protein>
<evidence type="ECO:0000313" key="3">
    <source>
        <dbReference type="Proteomes" id="UP001058271"/>
    </source>
</evidence>
<dbReference type="Proteomes" id="UP001058271">
    <property type="component" value="Chromosome"/>
</dbReference>
<dbReference type="EMBL" id="CP073721">
    <property type="protein sequence ID" value="UWZ37936.1"/>
    <property type="molecule type" value="Genomic_DNA"/>
</dbReference>
<proteinExistence type="predicted"/>
<keyword evidence="3" id="KW-1185">Reference proteome</keyword>
<evidence type="ECO:0000313" key="2">
    <source>
        <dbReference type="EMBL" id="UWZ37936.1"/>
    </source>
</evidence>
<evidence type="ECO:0000259" key="1">
    <source>
        <dbReference type="Pfam" id="PF12728"/>
    </source>
</evidence>
<feature type="domain" description="Helix-turn-helix" evidence="1">
    <location>
        <begin position="8"/>
        <end position="51"/>
    </location>
</feature>
<dbReference type="Pfam" id="PF12728">
    <property type="entry name" value="HTH_17"/>
    <property type="match status" value="1"/>
</dbReference>
<accession>A0ABY5Z8Q3</accession>